<dbReference type="Proteomes" id="UP000233730">
    <property type="component" value="Unassembled WGS sequence"/>
</dbReference>
<protein>
    <submittedName>
        <fullName evidence="1">Uncharacterized protein</fullName>
    </submittedName>
</protein>
<reference evidence="1 2" key="1">
    <citation type="submission" date="2017-10" db="EMBL/GenBank/DDBJ databases">
        <title>Bifidobacterium genomics.</title>
        <authorList>
            <person name="Lugli G.A."/>
            <person name="Milani C."/>
            <person name="Mancabelli L."/>
        </authorList>
    </citation>
    <scope>NUCLEOTIDE SEQUENCE [LARGE SCALE GENOMIC DNA]</scope>
    <source>
        <strain evidence="1 2">1524B</strain>
    </source>
</reference>
<evidence type="ECO:0000313" key="2">
    <source>
        <dbReference type="Proteomes" id="UP000233730"/>
    </source>
</evidence>
<accession>A0A2N3QHJ1</accession>
<gene>
    <name evidence="1" type="ORF">CQR46_0935</name>
</gene>
<name>A0A2N3QHJ1_9BIFI</name>
<proteinExistence type="predicted"/>
<organism evidence="1 2">
    <name type="scientific">Bifidobacterium pseudolongum subsp. globosum</name>
    <dbReference type="NCBI Taxonomy" id="1690"/>
    <lineage>
        <taxon>Bacteria</taxon>
        <taxon>Bacillati</taxon>
        <taxon>Actinomycetota</taxon>
        <taxon>Actinomycetes</taxon>
        <taxon>Bifidobacteriales</taxon>
        <taxon>Bifidobacteriaceae</taxon>
        <taxon>Bifidobacterium</taxon>
    </lineage>
</organism>
<dbReference type="AlphaFoldDB" id="A0A2N3QHJ1"/>
<dbReference type="EMBL" id="PCGZ01000005">
    <property type="protein sequence ID" value="PKU90739.1"/>
    <property type="molecule type" value="Genomic_DNA"/>
</dbReference>
<evidence type="ECO:0000313" key="1">
    <source>
        <dbReference type="EMBL" id="PKU90739.1"/>
    </source>
</evidence>
<sequence length="321" mass="37059">MDTIPALMLVQSGKCSPNCMLATPNKGYTCTCSCDGQYHSALADTEMEAPRIIGNLDEQWNWWDDEWYASVDRRRPVRDGKHGVSLDMAPKGKAILARTGNGSYRLIFRCTMPDTSQLRELYKGLTKHLECSYRDRYNSMFYGDEYFTLSNIKTKHEACAIAELFENYPVNGPYIYRYIQRFNYWHSAAYDLKECKSDGFRLKNTTASEYEHRYFVDKSGTLFRTRIVGDREIREGVYYEPFSADYRRLKPYVQKIDTTPGRHVILIKASEINIFEWPNGKLADITDSVNQMLCGQIEASPLVLALEYGIGVREEETDESD</sequence>
<comment type="caution">
    <text evidence="1">The sequence shown here is derived from an EMBL/GenBank/DDBJ whole genome shotgun (WGS) entry which is preliminary data.</text>
</comment>